<sequence>MNTKVTATQIPLNTCACTCGEPVGPKATYRPGHDARHAGMVARAVVENPKQAKALLATLPSDALRAKAQRAVARATAPKPEPKAKTEEQAA</sequence>
<comment type="caution">
    <text evidence="2">The sequence shown here is derived from an EMBL/GenBank/DDBJ whole genome shotgun (WGS) entry which is preliminary data.</text>
</comment>
<dbReference type="RefSeq" id="WP_337331986.1">
    <property type="nucleotide sequence ID" value="NZ_JBBDGM010000006.1"/>
</dbReference>
<gene>
    <name evidence="2" type="ORF">WDU99_08315</name>
</gene>
<dbReference type="EMBL" id="JBBDGM010000006">
    <property type="protein sequence ID" value="MEJ1088318.1"/>
    <property type="molecule type" value="Genomic_DNA"/>
</dbReference>
<feature type="compositionally biased region" description="Basic and acidic residues" evidence="1">
    <location>
        <begin position="80"/>
        <end position="91"/>
    </location>
</feature>
<feature type="region of interest" description="Disordered" evidence="1">
    <location>
        <begin position="69"/>
        <end position="91"/>
    </location>
</feature>
<proteinExistence type="predicted"/>
<keyword evidence="3" id="KW-1185">Reference proteome</keyword>
<dbReference type="Proteomes" id="UP001371224">
    <property type="component" value="Unassembled WGS sequence"/>
</dbReference>
<protein>
    <submittedName>
        <fullName evidence="2">Uncharacterized protein</fullName>
    </submittedName>
</protein>
<evidence type="ECO:0000313" key="3">
    <source>
        <dbReference type="Proteomes" id="UP001371224"/>
    </source>
</evidence>
<evidence type="ECO:0000313" key="2">
    <source>
        <dbReference type="EMBL" id="MEJ1088318.1"/>
    </source>
</evidence>
<evidence type="ECO:0000256" key="1">
    <source>
        <dbReference type="SAM" id="MobiDB-lite"/>
    </source>
</evidence>
<organism evidence="2 3">
    <name type="scientific">Microbacterium bandirmense</name>
    <dbReference type="NCBI Taxonomy" id="3122050"/>
    <lineage>
        <taxon>Bacteria</taxon>
        <taxon>Bacillati</taxon>
        <taxon>Actinomycetota</taxon>
        <taxon>Actinomycetes</taxon>
        <taxon>Micrococcales</taxon>
        <taxon>Microbacteriaceae</taxon>
        <taxon>Microbacterium</taxon>
    </lineage>
</organism>
<reference evidence="2 3" key="1">
    <citation type="submission" date="2024-02" db="EMBL/GenBank/DDBJ databases">
        <authorList>
            <person name="Saticioglu I.B."/>
        </authorList>
    </citation>
    <scope>NUCLEOTIDE SEQUENCE [LARGE SCALE GENOMIC DNA]</scope>
    <source>
        <strain evidence="2 3">Mu-80</strain>
    </source>
</reference>
<name>A0ABU8LAI4_9MICO</name>
<accession>A0ABU8LAI4</accession>